<dbReference type="AlphaFoldDB" id="A0A412AUQ5"/>
<dbReference type="EMBL" id="QRTC01000068">
    <property type="protein sequence ID" value="RGQ35354.1"/>
    <property type="molecule type" value="Genomic_DNA"/>
</dbReference>
<accession>A0A412AUQ5</accession>
<name>A0A412AUQ5_9FIRM</name>
<comment type="caution">
    <text evidence="1">The sequence shown here is derived from an EMBL/GenBank/DDBJ whole genome shotgun (WGS) entry which is preliminary data.</text>
</comment>
<protein>
    <submittedName>
        <fullName evidence="1">Uncharacterized protein</fullName>
    </submittedName>
</protein>
<evidence type="ECO:0000313" key="2">
    <source>
        <dbReference type="Proteomes" id="UP000284751"/>
    </source>
</evidence>
<gene>
    <name evidence="1" type="ORF">DWY99_12770</name>
</gene>
<dbReference type="Proteomes" id="UP000284751">
    <property type="component" value="Unassembled WGS sequence"/>
</dbReference>
<proteinExistence type="predicted"/>
<organism evidence="1 2">
    <name type="scientific">[Clostridium] leptum</name>
    <dbReference type="NCBI Taxonomy" id="1535"/>
    <lineage>
        <taxon>Bacteria</taxon>
        <taxon>Bacillati</taxon>
        <taxon>Bacillota</taxon>
        <taxon>Clostridia</taxon>
        <taxon>Eubacteriales</taxon>
        <taxon>Oscillospiraceae</taxon>
        <taxon>Oscillospiraceae incertae sedis</taxon>
    </lineage>
</organism>
<evidence type="ECO:0000313" key="1">
    <source>
        <dbReference type="EMBL" id="RGQ35354.1"/>
    </source>
</evidence>
<sequence>MTGAGLRQNTAVYSAAPKATPACVIPRFSSSGAFIFCPFFLVHCTVSRGVFLMRAKPYVTSHA</sequence>
<reference evidence="1 2" key="1">
    <citation type="submission" date="2018-08" db="EMBL/GenBank/DDBJ databases">
        <title>A genome reference for cultivated species of the human gut microbiota.</title>
        <authorList>
            <person name="Zou Y."/>
            <person name="Xue W."/>
            <person name="Luo G."/>
        </authorList>
    </citation>
    <scope>NUCLEOTIDE SEQUENCE [LARGE SCALE GENOMIC DNA]</scope>
    <source>
        <strain evidence="1 2">AF28-26</strain>
    </source>
</reference>